<dbReference type="EMBL" id="JACAZH010000005">
    <property type="protein sequence ID" value="KAF7367585.1"/>
    <property type="molecule type" value="Genomic_DNA"/>
</dbReference>
<comment type="caution">
    <text evidence="1">The sequence shown here is derived from an EMBL/GenBank/DDBJ whole genome shotgun (WGS) entry which is preliminary data.</text>
</comment>
<dbReference type="InterPro" id="IPR032675">
    <property type="entry name" value="LRR_dom_sf"/>
</dbReference>
<dbReference type="Gene3D" id="3.80.10.10">
    <property type="entry name" value="Ribonuclease Inhibitor"/>
    <property type="match status" value="1"/>
</dbReference>
<proteinExistence type="predicted"/>
<evidence type="ECO:0000313" key="2">
    <source>
        <dbReference type="Proteomes" id="UP000623467"/>
    </source>
</evidence>
<reference evidence="1" key="1">
    <citation type="submission" date="2020-05" db="EMBL/GenBank/DDBJ databases">
        <title>Mycena genomes resolve the evolution of fungal bioluminescence.</title>
        <authorList>
            <person name="Tsai I.J."/>
        </authorList>
    </citation>
    <scope>NUCLEOTIDE SEQUENCE</scope>
    <source>
        <strain evidence="1">160909Yilan</strain>
    </source>
</reference>
<name>A0A8H7DAR6_9AGAR</name>
<keyword evidence="2" id="KW-1185">Reference proteome</keyword>
<sequence length="418" mass="48004">MSVCSSWLKIVDSTPSMWSYVYVHSHFAVDRITDVIVNRTAAADLYIHIRLQNVEFDLAKTWMLLDSLNDHYQRCVYLVAETRVPHDSEILIEYFSGHAGLSLRHLVLDVSPVSLECQREDHLSGMPLPILFKNFAPLLQSFSLARCFVLWNSPSFYKNLRHLSVSYLMQDRPTLPEWLSMLGSMDALISLDLRHVRCLYDSHQHQQSKTVELPCLTHLRLDTRDLSMCQVIRHLHLPALHTFVCTAITCDFMNELVNTCETLLSQITSAEIRIHHTVPQSESDTVSRLFGSFQNVRRLDLRHVPNTHIDTFWSLAKLATFPQLQWIVASIDRPSDQELLTFWIGCTGLSVAADGRGLLPQNSTIGDNPRDIQLLIPKKTEDFRALSLVKRSHSRGQAGTFRESWHSAPMDFWMERPE</sequence>
<protein>
    <recommendedName>
        <fullName evidence="3">F-box domain-containing protein</fullName>
    </recommendedName>
</protein>
<dbReference type="Proteomes" id="UP000623467">
    <property type="component" value="Unassembled WGS sequence"/>
</dbReference>
<organism evidence="1 2">
    <name type="scientific">Mycena sanguinolenta</name>
    <dbReference type="NCBI Taxonomy" id="230812"/>
    <lineage>
        <taxon>Eukaryota</taxon>
        <taxon>Fungi</taxon>
        <taxon>Dikarya</taxon>
        <taxon>Basidiomycota</taxon>
        <taxon>Agaricomycotina</taxon>
        <taxon>Agaricomycetes</taxon>
        <taxon>Agaricomycetidae</taxon>
        <taxon>Agaricales</taxon>
        <taxon>Marasmiineae</taxon>
        <taxon>Mycenaceae</taxon>
        <taxon>Mycena</taxon>
    </lineage>
</organism>
<dbReference type="OrthoDB" id="3063171at2759"/>
<evidence type="ECO:0008006" key="3">
    <source>
        <dbReference type="Google" id="ProtNLM"/>
    </source>
</evidence>
<gene>
    <name evidence="1" type="ORF">MSAN_00821800</name>
</gene>
<accession>A0A8H7DAR6</accession>
<evidence type="ECO:0000313" key="1">
    <source>
        <dbReference type="EMBL" id="KAF7367585.1"/>
    </source>
</evidence>
<dbReference type="AlphaFoldDB" id="A0A8H7DAR6"/>
<dbReference type="SUPFAM" id="SSF52047">
    <property type="entry name" value="RNI-like"/>
    <property type="match status" value="1"/>
</dbReference>